<dbReference type="SFLD" id="SFLDG00358">
    <property type="entry name" value="Main_(cytGST)"/>
    <property type="match status" value="1"/>
</dbReference>
<dbReference type="SFLD" id="SFLDS00019">
    <property type="entry name" value="Glutathione_Transferase_(cytos"/>
    <property type="match status" value="1"/>
</dbReference>
<dbReference type="PANTHER" id="PTHR44051:SF21">
    <property type="entry name" value="GLUTATHIONE S-TRANSFERASE FAMILY PROTEIN"/>
    <property type="match status" value="1"/>
</dbReference>
<dbReference type="InterPro" id="IPR036249">
    <property type="entry name" value="Thioredoxin-like_sf"/>
</dbReference>
<dbReference type="PROSITE" id="PS50404">
    <property type="entry name" value="GST_NTER"/>
    <property type="match status" value="1"/>
</dbReference>
<dbReference type="AlphaFoldDB" id="A0A4R5W3X3"/>
<gene>
    <name evidence="3" type="ORF">E2I14_06470</name>
</gene>
<proteinExistence type="predicted"/>
<dbReference type="Pfam" id="PF13410">
    <property type="entry name" value="GST_C_2"/>
    <property type="match status" value="1"/>
</dbReference>
<dbReference type="SUPFAM" id="SSF52833">
    <property type="entry name" value="Thioredoxin-like"/>
    <property type="match status" value="1"/>
</dbReference>
<dbReference type="Proteomes" id="UP000294829">
    <property type="component" value="Unassembled WGS sequence"/>
</dbReference>
<evidence type="ECO:0000313" key="4">
    <source>
        <dbReference type="Proteomes" id="UP000294829"/>
    </source>
</evidence>
<feature type="domain" description="GST N-terminal" evidence="1">
    <location>
        <begin position="1"/>
        <end position="80"/>
    </location>
</feature>
<dbReference type="SUPFAM" id="SSF47616">
    <property type="entry name" value="GST C-terminal domain-like"/>
    <property type="match status" value="1"/>
</dbReference>
<comment type="caution">
    <text evidence="3">The sequence shown here is derived from an EMBL/GenBank/DDBJ whole genome shotgun (WGS) entry which is preliminary data.</text>
</comment>
<sequence length="212" mass="24139">MYSLYYCPATASMVVHQALLEIGAPHELKLVDFDSDVQHSAEYLKLNPQGVVPTLIIDGKPMRESAAILMALADRHPEAGLAPAIGSPERDSWYQWIVFLSNSLAATYRFWFYPSDLGLTEHTPESRAPLQKKIEGIWTILDTHLAAHGPYLLGEQFSAADLLLIMHMRWSRNMPRTALEWPALSRFADLMRARPSWKEVYQREGITDWTGW</sequence>
<evidence type="ECO:0000259" key="1">
    <source>
        <dbReference type="PROSITE" id="PS50404"/>
    </source>
</evidence>
<evidence type="ECO:0000259" key="2">
    <source>
        <dbReference type="PROSITE" id="PS50405"/>
    </source>
</evidence>
<dbReference type="PANTHER" id="PTHR44051">
    <property type="entry name" value="GLUTATHIONE S-TRANSFERASE-RELATED"/>
    <property type="match status" value="1"/>
</dbReference>
<protein>
    <submittedName>
        <fullName evidence="3">Glutathione S-transferase family protein</fullName>
    </submittedName>
</protein>
<dbReference type="CDD" id="cd03188">
    <property type="entry name" value="GST_C_Beta"/>
    <property type="match status" value="1"/>
</dbReference>
<dbReference type="EMBL" id="SMYL01000002">
    <property type="protein sequence ID" value="TDK67400.1"/>
    <property type="molecule type" value="Genomic_DNA"/>
</dbReference>
<dbReference type="InterPro" id="IPR010987">
    <property type="entry name" value="Glutathione-S-Trfase_C-like"/>
</dbReference>
<keyword evidence="3" id="KW-0808">Transferase</keyword>
<feature type="domain" description="GST C-terminal" evidence="2">
    <location>
        <begin position="86"/>
        <end position="209"/>
    </location>
</feature>
<dbReference type="InterPro" id="IPR004045">
    <property type="entry name" value="Glutathione_S-Trfase_N"/>
</dbReference>
<dbReference type="SFLD" id="SFLDG01150">
    <property type="entry name" value="Main.1:_Beta-like"/>
    <property type="match status" value="1"/>
</dbReference>
<dbReference type="PROSITE" id="PS50405">
    <property type="entry name" value="GST_CTER"/>
    <property type="match status" value="1"/>
</dbReference>
<dbReference type="InterPro" id="IPR036282">
    <property type="entry name" value="Glutathione-S-Trfase_C_sf"/>
</dbReference>
<dbReference type="CDD" id="cd03057">
    <property type="entry name" value="GST_N_Beta"/>
    <property type="match status" value="1"/>
</dbReference>
<reference evidence="3 4" key="1">
    <citation type="submission" date="2019-03" db="EMBL/GenBank/DDBJ databases">
        <title>Sapientia aquatica gen. nov., sp. nov., isolated from a crater lake.</title>
        <authorList>
            <person name="Felfoldi T."/>
            <person name="Szabo A."/>
            <person name="Toth E."/>
            <person name="Schumann P."/>
            <person name="Keki Z."/>
            <person name="Marialigeti K."/>
            <person name="Mathe I."/>
        </authorList>
    </citation>
    <scope>NUCLEOTIDE SEQUENCE [LARGE SCALE GENOMIC DNA]</scope>
    <source>
        <strain evidence="3 4">SA-152</strain>
    </source>
</reference>
<keyword evidence="4" id="KW-1185">Reference proteome</keyword>
<dbReference type="RefSeq" id="WP_133326615.1">
    <property type="nucleotide sequence ID" value="NZ_SMYL01000002.1"/>
</dbReference>
<dbReference type="Pfam" id="PF13417">
    <property type="entry name" value="GST_N_3"/>
    <property type="match status" value="1"/>
</dbReference>
<dbReference type="Gene3D" id="3.40.30.10">
    <property type="entry name" value="Glutaredoxin"/>
    <property type="match status" value="1"/>
</dbReference>
<dbReference type="InterPro" id="IPR040079">
    <property type="entry name" value="Glutathione_S-Trfase"/>
</dbReference>
<dbReference type="OrthoDB" id="8772754at2"/>
<evidence type="ECO:0000313" key="3">
    <source>
        <dbReference type="EMBL" id="TDK67400.1"/>
    </source>
</evidence>
<accession>A0A4R5W3X3</accession>
<organism evidence="3 4">
    <name type="scientific">Sapientia aquatica</name>
    <dbReference type="NCBI Taxonomy" id="1549640"/>
    <lineage>
        <taxon>Bacteria</taxon>
        <taxon>Pseudomonadati</taxon>
        <taxon>Pseudomonadota</taxon>
        <taxon>Betaproteobacteria</taxon>
        <taxon>Burkholderiales</taxon>
        <taxon>Oxalobacteraceae</taxon>
        <taxon>Sapientia</taxon>
    </lineage>
</organism>
<name>A0A4R5W3X3_9BURK</name>
<dbReference type="GO" id="GO:0016740">
    <property type="term" value="F:transferase activity"/>
    <property type="evidence" value="ECO:0007669"/>
    <property type="project" value="UniProtKB-KW"/>
</dbReference>
<dbReference type="Gene3D" id="1.20.1050.10">
    <property type="match status" value="1"/>
</dbReference>